<dbReference type="InterPro" id="IPR036165">
    <property type="entry name" value="YefM-like_sf"/>
</dbReference>
<comment type="function">
    <text evidence="2">Antitoxin component of a type II toxin-antitoxin (TA) system.</text>
</comment>
<dbReference type="InterPro" id="IPR051416">
    <property type="entry name" value="phD-YefM_TA_antitoxins"/>
</dbReference>
<dbReference type="EMBL" id="UFSM01000001">
    <property type="protein sequence ID" value="SUU90594.1"/>
    <property type="molecule type" value="Genomic_DNA"/>
</dbReference>
<evidence type="ECO:0000256" key="1">
    <source>
        <dbReference type="ARBA" id="ARBA00009981"/>
    </source>
</evidence>
<evidence type="ECO:0000256" key="2">
    <source>
        <dbReference type="RuleBase" id="RU362080"/>
    </source>
</evidence>
<dbReference type="Gene3D" id="3.40.1620.10">
    <property type="entry name" value="YefM-like domain"/>
    <property type="match status" value="1"/>
</dbReference>
<evidence type="ECO:0000313" key="4">
    <source>
        <dbReference type="Proteomes" id="UP000254701"/>
    </source>
</evidence>
<dbReference type="Pfam" id="PF02604">
    <property type="entry name" value="PhdYeFM_antitox"/>
    <property type="match status" value="1"/>
</dbReference>
<protein>
    <recommendedName>
        <fullName evidence="2">Antitoxin</fullName>
    </recommendedName>
</protein>
<dbReference type="NCBIfam" id="TIGR01552">
    <property type="entry name" value="phd_fam"/>
    <property type="match status" value="1"/>
</dbReference>
<comment type="similarity">
    <text evidence="1 2">Belongs to the phD/YefM antitoxin family.</text>
</comment>
<dbReference type="SUPFAM" id="SSF143120">
    <property type="entry name" value="YefM-like"/>
    <property type="match status" value="1"/>
</dbReference>
<reference evidence="3 4" key="1">
    <citation type="submission" date="2018-06" db="EMBL/GenBank/DDBJ databases">
        <authorList>
            <consortium name="Pathogen Informatics"/>
            <person name="Doyle S."/>
        </authorList>
    </citation>
    <scope>NUCLEOTIDE SEQUENCE [LARGE SCALE GENOMIC DNA]</scope>
    <source>
        <strain evidence="3 4">NCTC10684</strain>
    </source>
</reference>
<name>A0A380WR25_AMIAI</name>
<dbReference type="OrthoDB" id="7473440at2"/>
<dbReference type="PANTHER" id="PTHR35377">
    <property type="entry name" value="ANTITOXIN VAPB49-RELATED-RELATED"/>
    <property type="match status" value="1"/>
</dbReference>
<gene>
    <name evidence="3" type="ORF">NCTC10684_03852</name>
</gene>
<proteinExistence type="inferred from homology"/>
<dbReference type="RefSeq" id="WP_115732561.1">
    <property type="nucleotide sequence ID" value="NZ_BAAAVY010000034.1"/>
</dbReference>
<dbReference type="AlphaFoldDB" id="A0A380WR25"/>
<dbReference type="Proteomes" id="UP000254701">
    <property type="component" value="Unassembled WGS sequence"/>
</dbReference>
<dbReference type="InterPro" id="IPR006442">
    <property type="entry name" value="Antitoxin_Phd/YefM"/>
</dbReference>
<accession>A0A380WR25</accession>
<evidence type="ECO:0000313" key="3">
    <source>
        <dbReference type="EMBL" id="SUU90594.1"/>
    </source>
</evidence>
<organism evidence="3 4">
    <name type="scientific">Aminobacter aminovorans</name>
    <name type="common">Chelatobacter heintzii</name>
    <dbReference type="NCBI Taxonomy" id="83263"/>
    <lineage>
        <taxon>Bacteria</taxon>
        <taxon>Pseudomonadati</taxon>
        <taxon>Pseudomonadota</taxon>
        <taxon>Alphaproteobacteria</taxon>
        <taxon>Hyphomicrobiales</taxon>
        <taxon>Phyllobacteriaceae</taxon>
        <taxon>Aminobacter</taxon>
    </lineage>
</organism>
<sequence>MNVSIAEAKAKFSELIKRAEAGEEIIVTRHGKAVATIAAPPKADTTRASPIGAMKGIWIWDDFDELGPEWDDYIK</sequence>